<organism evidence="2 3">
    <name type="scientific">Marinobacter lipolyticus SM19</name>
    <dbReference type="NCBI Taxonomy" id="1318628"/>
    <lineage>
        <taxon>Bacteria</taxon>
        <taxon>Pseudomonadati</taxon>
        <taxon>Pseudomonadota</taxon>
        <taxon>Gammaproteobacteria</taxon>
        <taxon>Pseudomonadales</taxon>
        <taxon>Marinobacteraceae</taxon>
        <taxon>Marinobacter</taxon>
    </lineage>
</organism>
<keyword evidence="1" id="KW-0732">Signal</keyword>
<keyword evidence="3" id="KW-1185">Reference proteome</keyword>
<dbReference type="SUPFAM" id="SSF56925">
    <property type="entry name" value="OMPA-like"/>
    <property type="match status" value="1"/>
</dbReference>
<proteinExistence type="predicted"/>
<dbReference type="InterPro" id="IPR005618">
    <property type="entry name" value="OMPW"/>
</dbReference>
<dbReference type="PANTHER" id="PTHR36920:SF1">
    <property type="entry name" value="OUTER MEMBRANE PROTEIN W"/>
    <property type="match status" value="1"/>
</dbReference>
<dbReference type="GO" id="GO:0019867">
    <property type="term" value="C:outer membrane"/>
    <property type="evidence" value="ECO:0007669"/>
    <property type="project" value="InterPro"/>
</dbReference>
<comment type="caution">
    <text evidence="2">The sequence shown here is derived from an EMBL/GenBank/DDBJ whole genome shotgun (WGS) entry which is preliminary data.</text>
</comment>
<dbReference type="HOGENOM" id="CLU_042505_1_1_6"/>
<name>R8B036_9GAMM</name>
<dbReference type="GO" id="GO:0055085">
    <property type="term" value="P:transmembrane transport"/>
    <property type="evidence" value="ECO:0007669"/>
    <property type="project" value="TreeGrafter"/>
</dbReference>
<dbReference type="PATRIC" id="fig|1318628.3.peg.1995"/>
<evidence type="ECO:0000313" key="3">
    <source>
        <dbReference type="Proteomes" id="UP000016540"/>
    </source>
</evidence>
<dbReference type="InterPro" id="IPR011250">
    <property type="entry name" value="OMP/PagP_B-barrel"/>
</dbReference>
<feature type="signal peptide" evidence="1">
    <location>
        <begin position="1"/>
        <end position="23"/>
    </location>
</feature>
<dbReference type="EMBL" id="ASAD01000011">
    <property type="protein sequence ID" value="EON91951.1"/>
    <property type="molecule type" value="Genomic_DNA"/>
</dbReference>
<accession>R8B036</accession>
<dbReference type="PANTHER" id="PTHR36920">
    <property type="match status" value="1"/>
</dbReference>
<feature type="chain" id="PRO_5004451638" evidence="1">
    <location>
        <begin position="24"/>
        <end position="245"/>
    </location>
</feature>
<dbReference type="Proteomes" id="UP000016540">
    <property type="component" value="Unassembled WGS sequence"/>
</dbReference>
<gene>
    <name evidence="2" type="ORF">MARLIPOL_10016</name>
</gene>
<protein>
    <submittedName>
        <fullName evidence="2">Outer membrane protein OmpW</fullName>
    </submittedName>
</protein>
<dbReference type="Pfam" id="PF03922">
    <property type="entry name" value="OmpW"/>
    <property type="match status" value="1"/>
</dbReference>
<dbReference type="RefSeq" id="WP_012138017.1">
    <property type="nucleotide sequence ID" value="NZ_KE007325.1"/>
</dbReference>
<dbReference type="eggNOG" id="COG3047">
    <property type="taxonomic scope" value="Bacteria"/>
</dbReference>
<dbReference type="OrthoDB" id="9807574at2"/>
<sequence>MSRIYQFGVVAVGLLAAAPATQAYEAGDFMLRAGAAHVAPDDSSSDLNLEGVGTLPNARVSVDSNTQLGITATYMVTSHIGIGVLGATPFKHNIEGAGALNGIGKLAETKHLPPTLTLQYFPLDSGSMIQPYAGIGVNYTHFFEEKTTTTLTSAVDGVAQSVLGTAPGTINGTELELDESVGVALELGVDWMLDEHFGLNAALWWADISTDATITALADGAEAGKITTEVDIDPMVYMVGFTYKF</sequence>
<reference evidence="2 3" key="1">
    <citation type="journal article" date="2013" name="Genome Announc.">
        <title>Draft Genome Sequence of the Moderately Halophilic Bacterium Marinobacter lipolyticus Strain SM19.</title>
        <authorList>
            <person name="Papke R.T."/>
            <person name="de la Haba R.R."/>
            <person name="Infante-Dominguez C."/>
            <person name="Perez D."/>
            <person name="Sanchez-Porro C."/>
            <person name="Lapierre P."/>
            <person name="Ventosa A."/>
        </authorList>
    </citation>
    <scope>NUCLEOTIDE SEQUENCE [LARGE SCALE GENOMIC DNA]</scope>
    <source>
        <strain evidence="2 3">SM19</strain>
    </source>
</reference>
<evidence type="ECO:0000256" key="1">
    <source>
        <dbReference type="SAM" id="SignalP"/>
    </source>
</evidence>
<dbReference type="STRING" id="1318628.MARLIPOL_10016"/>
<evidence type="ECO:0000313" key="2">
    <source>
        <dbReference type="EMBL" id="EON91951.1"/>
    </source>
</evidence>
<dbReference type="AlphaFoldDB" id="R8B036"/>
<dbReference type="Gene3D" id="2.40.160.20">
    <property type="match status" value="1"/>
</dbReference>